<keyword evidence="1" id="KW-0614">Plasmid</keyword>
<gene>
    <name evidence="1" type="ORF">MKI86_21600</name>
</gene>
<dbReference type="EMBL" id="JAKVIN010000010">
    <property type="protein sequence ID" value="MCJ8151741.1"/>
    <property type="molecule type" value="Genomic_DNA"/>
</dbReference>
<comment type="caution">
    <text evidence="1">The sequence shown here is derived from an EMBL/GenBank/DDBJ whole genome shotgun (WGS) entry which is preliminary data.</text>
</comment>
<accession>A0ABT0CT02</accession>
<proteinExistence type="predicted"/>
<organism evidence="1 2">
    <name type="scientific">Shinella sedimenti</name>
    <dbReference type="NCBI Taxonomy" id="2919913"/>
    <lineage>
        <taxon>Bacteria</taxon>
        <taxon>Pseudomonadati</taxon>
        <taxon>Pseudomonadota</taxon>
        <taxon>Alphaproteobacteria</taxon>
        <taxon>Hyphomicrobiales</taxon>
        <taxon>Rhizobiaceae</taxon>
        <taxon>Shinella</taxon>
    </lineage>
</organism>
<name>A0ABT0CT02_9HYPH</name>
<dbReference type="RefSeq" id="WP_241605205.1">
    <property type="nucleotide sequence ID" value="NZ_JAKVIN010000010.1"/>
</dbReference>
<protein>
    <submittedName>
        <fullName evidence="1">Uncharacterized protein</fullName>
    </submittedName>
</protein>
<reference evidence="1 2" key="1">
    <citation type="submission" date="2022-02" db="EMBL/GenBank/DDBJ databases">
        <title>Shinella B3.7 sp. nov., isolated from Sediment (Zhairuo Island).</title>
        <authorList>
            <person name="Chen G."/>
        </authorList>
    </citation>
    <scope>NUCLEOTIDE SEQUENCE [LARGE SCALE GENOMIC DNA]</scope>
    <source>
        <strain evidence="1 2">B3.7</strain>
        <plasmid evidence="1">unnamed</plasmid>
    </source>
</reference>
<sequence length="70" mass="7414">MHPALALSRAQIANLGKANFLSGRQPDAGRLLAMSRPNSFSPPLALKDAGLLRRKGVEGKSFVAAELEAE</sequence>
<keyword evidence="2" id="KW-1185">Reference proteome</keyword>
<evidence type="ECO:0000313" key="2">
    <source>
        <dbReference type="Proteomes" id="UP001201844"/>
    </source>
</evidence>
<dbReference type="Proteomes" id="UP001201844">
    <property type="component" value="Unassembled WGS sequence"/>
</dbReference>
<geneLocation type="plasmid" evidence="1">
    <name>unnamed</name>
</geneLocation>
<evidence type="ECO:0000313" key="1">
    <source>
        <dbReference type="EMBL" id="MCJ8151741.1"/>
    </source>
</evidence>